<evidence type="ECO:0000256" key="3">
    <source>
        <dbReference type="ARBA" id="ARBA00007881"/>
    </source>
</evidence>
<evidence type="ECO:0000313" key="23">
    <source>
        <dbReference type="EMBL" id="KAK8881383.1"/>
    </source>
</evidence>
<feature type="domain" description="Phosphatase tensin-type" evidence="21">
    <location>
        <begin position="16"/>
        <end position="187"/>
    </location>
</feature>
<comment type="subcellular location">
    <subcellularLocation>
        <location evidence="1">Cell projection</location>
    </subcellularLocation>
    <subcellularLocation>
        <location evidence="2">Cytoplasm</location>
    </subcellularLocation>
</comment>
<evidence type="ECO:0000256" key="16">
    <source>
        <dbReference type="ARBA" id="ARBA00047986"/>
    </source>
</evidence>
<evidence type="ECO:0000256" key="13">
    <source>
        <dbReference type="ARBA" id="ARBA00043760"/>
    </source>
</evidence>
<evidence type="ECO:0000256" key="19">
    <source>
        <dbReference type="SAM" id="MobiDB-lite"/>
    </source>
</evidence>
<dbReference type="PROSITE" id="PS51181">
    <property type="entry name" value="PPASE_TENSIN"/>
    <property type="match status" value="1"/>
</dbReference>
<evidence type="ECO:0000313" key="24">
    <source>
        <dbReference type="Proteomes" id="UP001470230"/>
    </source>
</evidence>
<reference evidence="23 24" key="1">
    <citation type="submission" date="2024-04" db="EMBL/GenBank/DDBJ databases">
        <title>Tritrichomonas musculus Genome.</title>
        <authorList>
            <person name="Alves-Ferreira E."/>
            <person name="Grigg M."/>
            <person name="Lorenzi H."/>
            <person name="Galac M."/>
        </authorList>
    </citation>
    <scope>NUCLEOTIDE SEQUENCE [LARGE SCALE GENOMIC DNA]</scope>
    <source>
        <strain evidence="23 24">EAF2021</strain>
    </source>
</reference>
<dbReference type="InterPro" id="IPR051281">
    <property type="entry name" value="Dual-spec_lipid-protein_phosph"/>
</dbReference>
<feature type="region of interest" description="Disordered" evidence="19">
    <location>
        <begin position="356"/>
        <end position="510"/>
    </location>
</feature>
<dbReference type="PROSITE" id="PS00383">
    <property type="entry name" value="TYR_PHOSPHATASE_1"/>
    <property type="match status" value="1"/>
</dbReference>
<dbReference type="CDD" id="cd14497">
    <property type="entry name" value="PTP_PTEN-like"/>
    <property type="match status" value="1"/>
</dbReference>
<evidence type="ECO:0000256" key="12">
    <source>
        <dbReference type="ARBA" id="ARBA00043734"/>
    </source>
</evidence>
<dbReference type="EMBL" id="JAPFFF010000010">
    <property type="protein sequence ID" value="KAK8881383.1"/>
    <property type="molecule type" value="Genomic_DNA"/>
</dbReference>
<evidence type="ECO:0000256" key="15">
    <source>
        <dbReference type="ARBA" id="ARBA00044309"/>
    </source>
</evidence>
<comment type="catalytic activity">
    <reaction evidence="9">
        <text>1,2-dihexadecanoyl-sn-glycero-3-phospho-(1D-myo-inositol-3,4,5-trisphosphate) + H2O = 1,2-dihexadecanoyl-sn-glycero-3-phospho-(1D-myo-inositol-4,5-bisphosphate) + phosphate</text>
        <dbReference type="Rhea" id="RHEA:43560"/>
        <dbReference type="ChEBI" id="CHEBI:15377"/>
        <dbReference type="ChEBI" id="CHEBI:43474"/>
        <dbReference type="ChEBI" id="CHEBI:83420"/>
        <dbReference type="ChEBI" id="CHEBI:83423"/>
    </reaction>
    <physiologicalReaction direction="left-to-right" evidence="9">
        <dbReference type="Rhea" id="RHEA:43561"/>
    </physiologicalReaction>
</comment>
<evidence type="ECO:0000256" key="17">
    <source>
        <dbReference type="ARBA" id="ARBA00048832"/>
    </source>
</evidence>
<dbReference type="SMART" id="SM01326">
    <property type="entry name" value="PTEN_C2"/>
    <property type="match status" value="1"/>
</dbReference>
<evidence type="ECO:0000256" key="6">
    <source>
        <dbReference type="ARBA" id="ARBA00022490"/>
    </source>
</evidence>
<dbReference type="SUPFAM" id="SSF52799">
    <property type="entry name" value="(Phosphotyrosine protein) phosphatases II"/>
    <property type="match status" value="1"/>
</dbReference>
<dbReference type="InterPro" id="IPR000387">
    <property type="entry name" value="Tyr_Pase_dom"/>
</dbReference>
<evidence type="ECO:0000259" key="22">
    <source>
        <dbReference type="PROSITE" id="PS51182"/>
    </source>
</evidence>
<dbReference type="EC" id="3.1.3.67" evidence="4"/>
<gene>
    <name evidence="23" type="ORF">M9Y10_004119</name>
</gene>
<comment type="catalytic activity">
    <reaction evidence="14">
        <text>1D-myo-inositol 1,3,4,5,6-pentakisphosphate + H2O = 1D-myo-inositol 1,4,5,6-tetrakisphosphate + phosphate</text>
        <dbReference type="Rhea" id="RHEA:77143"/>
        <dbReference type="ChEBI" id="CHEBI:15377"/>
        <dbReference type="ChEBI" id="CHEBI:43474"/>
        <dbReference type="ChEBI" id="CHEBI:57627"/>
        <dbReference type="ChEBI" id="CHEBI:57733"/>
    </reaction>
    <physiologicalReaction direction="left-to-right" evidence="14">
        <dbReference type="Rhea" id="RHEA:77144"/>
    </physiologicalReaction>
</comment>
<evidence type="ECO:0000256" key="10">
    <source>
        <dbReference type="ARBA" id="ARBA00034268"/>
    </source>
</evidence>
<evidence type="ECO:0000256" key="5">
    <source>
        <dbReference type="ARBA" id="ARBA00013081"/>
    </source>
</evidence>
<evidence type="ECO:0000256" key="9">
    <source>
        <dbReference type="ARBA" id="ARBA00034256"/>
    </source>
</evidence>
<evidence type="ECO:0000256" key="14">
    <source>
        <dbReference type="ARBA" id="ARBA00043762"/>
    </source>
</evidence>
<dbReference type="PROSITE" id="PS50056">
    <property type="entry name" value="TYR_PHOSPHATASE_2"/>
    <property type="match status" value="1"/>
</dbReference>
<dbReference type="InterPro" id="IPR029023">
    <property type="entry name" value="Tensin_phosphatase"/>
</dbReference>
<comment type="catalytic activity">
    <reaction evidence="12">
        <text>1D-myo-inositol 1,3,4,5-tetrakisphosphate + H2O = 1D-myo-inositol 1,4,5-trisphosphate + phosphate</text>
        <dbReference type="Rhea" id="RHEA:77155"/>
        <dbReference type="ChEBI" id="CHEBI:15377"/>
        <dbReference type="ChEBI" id="CHEBI:43474"/>
        <dbReference type="ChEBI" id="CHEBI:57895"/>
        <dbReference type="ChEBI" id="CHEBI:203600"/>
    </reaction>
    <physiologicalReaction direction="left-to-right" evidence="12">
        <dbReference type="Rhea" id="RHEA:77156"/>
    </physiologicalReaction>
</comment>
<sequence>MTKLIRHAVSGKNRRYIDEDFDLDLDLTYITPRIVAMGYPSTGIESSYRNPAKEVSSLLERKHSGHYTVFNLTDRTYGSSIFPTGEVFNFPFPDHHAPPFSLLIEILKKMDEIYKSEGESVLVLHCLAGHGRTGTVISAFLLYEDMCQSPEEALQFFARTRSYKDKGVSHPSQKRAVYYAYTYKQMMLSSDKDIFTTPQKIKRVIEKIIFQNLFFENSSKNVQSIILVLLNSKFEVIYDSSSLNTKINKASADNSKGNANTNDKKPPPITYNKTEICFNIHMPVEDDITLKVYKVPKLMIMQSQRKEIFRISFNMLFCNNYGVAFPKWDIDGPHKDINNEKFPSKMCVCVEMEPTSGRKKPIGRLKINDVQGSANDDNDNDNPNNSNNTENNDDGNGDSCDNDDSDDNDNNNKIEVINNNNNNDNDVSEDDNNNSNKDSNEVDNNVVDSNEIDENAVDDKMIDNNDLNLDNNVSEDNNVIEDNNANSNTINDNANQVADNDDEDTEKNEE</sequence>
<evidence type="ECO:0000256" key="1">
    <source>
        <dbReference type="ARBA" id="ARBA00004316"/>
    </source>
</evidence>
<dbReference type="PROSITE" id="PS51182">
    <property type="entry name" value="C2_TENSIN"/>
    <property type="match status" value="1"/>
</dbReference>
<feature type="compositionally biased region" description="Low complexity" evidence="19">
    <location>
        <begin position="464"/>
        <end position="498"/>
    </location>
</feature>
<dbReference type="EC" id="3.1.3.16" evidence="5"/>
<dbReference type="Pfam" id="PF22785">
    <property type="entry name" value="Tc-R-P"/>
    <property type="match status" value="1"/>
</dbReference>
<feature type="compositionally biased region" description="Low complexity" evidence="19">
    <location>
        <begin position="381"/>
        <end position="390"/>
    </location>
</feature>
<comment type="catalytic activity">
    <reaction evidence="16">
        <text>O-phospho-L-seryl-[protein] + H2O = L-seryl-[protein] + phosphate</text>
        <dbReference type="Rhea" id="RHEA:20629"/>
        <dbReference type="Rhea" id="RHEA-COMP:9863"/>
        <dbReference type="Rhea" id="RHEA-COMP:11604"/>
        <dbReference type="ChEBI" id="CHEBI:15377"/>
        <dbReference type="ChEBI" id="CHEBI:29999"/>
        <dbReference type="ChEBI" id="CHEBI:43474"/>
        <dbReference type="ChEBI" id="CHEBI:83421"/>
        <dbReference type="EC" id="3.1.3.16"/>
    </reaction>
    <physiologicalReaction direction="left-to-right" evidence="16">
        <dbReference type="Rhea" id="RHEA:20630"/>
    </physiologicalReaction>
</comment>
<organism evidence="23 24">
    <name type="scientific">Tritrichomonas musculus</name>
    <dbReference type="NCBI Taxonomy" id="1915356"/>
    <lineage>
        <taxon>Eukaryota</taxon>
        <taxon>Metamonada</taxon>
        <taxon>Parabasalia</taxon>
        <taxon>Tritrichomonadida</taxon>
        <taxon>Tritrichomonadidae</taxon>
        <taxon>Tritrichomonas</taxon>
    </lineage>
</organism>
<keyword evidence="8" id="KW-0966">Cell projection</keyword>
<dbReference type="SUPFAM" id="SSF49562">
    <property type="entry name" value="C2 domain (Calcium/lipid-binding domain, CaLB)"/>
    <property type="match status" value="1"/>
</dbReference>
<comment type="catalytic activity">
    <reaction evidence="17">
        <text>O-phospho-L-threonyl-[protein] + H2O = L-threonyl-[protein] + phosphate</text>
        <dbReference type="Rhea" id="RHEA:47004"/>
        <dbReference type="Rhea" id="RHEA-COMP:11060"/>
        <dbReference type="Rhea" id="RHEA-COMP:11605"/>
        <dbReference type="ChEBI" id="CHEBI:15377"/>
        <dbReference type="ChEBI" id="CHEBI:30013"/>
        <dbReference type="ChEBI" id="CHEBI:43474"/>
        <dbReference type="ChEBI" id="CHEBI:61977"/>
        <dbReference type="EC" id="3.1.3.16"/>
    </reaction>
    <physiologicalReaction direction="left-to-right" evidence="17">
        <dbReference type="Rhea" id="RHEA:47005"/>
    </physiologicalReaction>
</comment>
<dbReference type="InterPro" id="IPR029021">
    <property type="entry name" value="Prot-tyrosine_phosphatase-like"/>
</dbReference>
<keyword evidence="6" id="KW-0963">Cytoplasm</keyword>
<evidence type="ECO:0000256" key="8">
    <source>
        <dbReference type="ARBA" id="ARBA00023273"/>
    </source>
</evidence>
<name>A0ABR2JRZ5_9EUKA</name>
<dbReference type="PANTHER" id="PTHR12305">
    <property type="entry name" value="PHOSPHATASE WITH HOMOLOGY TO TENSIN"/>
    <property type="match status" value="1"/>
</dbReference>
<comment type="caution">
    <text evidence="23">The sequence shown here is derived from an EMBL/GenBank/DDBJ whole genome shotgun (WGS) entry which is preliminary data.</text>
</comment>
<evidence type="ECO:0000256" key="4">
    <source>
        <dbReference type="ARBA" id="ARBA00013015"/>
    </source>
</evidence>
<evidence type="ECO:0000259" key="20">
    <source>
        <dbReference type="PROSITE" id="PS50056"/>
    </source>
</evidence>
<comment type="catalytic activity">
    <reaction evidence="13">
        <text>a 1,2-diacyl-sn-glycero-3-phospho-(1D-myo-inositol-3,4,5-trisphosphate) + H2O = a 1,2-diacyl-sn-glycero-3-phospho-(1D-myo-inositol-4,5-bisphosphate) + phosphate</text>
        <dbReference type="Rhea" id="RHEA:25017"/>
        <dbReference type="ChEBI" id="CHEBI:15377"/>
        <dbReference type="ChEBI" id="CHEBI:43474"/>
        <dbReference type="ChEBI" id="CHEBI:57836"/>
        <dbReference type="ChEBI" id="CHEBI:58456"/>
        <dbReference type="EC" id="3.1.3.67"/>
    </reaction>
    <physiologicalReaction direction="left-to-right" evidence="13">
        <dbReference type="Rhea" id="RHEA:25018"/>
    </physiologicalReaction>
</comment>
<dbReference type="SMART" id="SM00404">
    <property type="entry name" value="PTPc_motif"/>
    <property type="match status" value="1"/>
</dbReference>
<dbReference type="Pfam" id="PF10409">
    <property type="entry name" value="PTEN_C2"/>
    <property type="match status" value="1"/>
</dbReference>
<keyword evidence="7" id="KW-0378">Hydrolase</keyword>
<evidence type="ECO:0000256" key="18">
    <source>
        <dbReference type="ARBA" id="ARBA00051341"/>
    </source>
</evidence>
<evidence type="ECO:0000259" key="21">
    <source>
        <dbReference type="PROSITE" id="PS51181"/>
    </source>
</evidence>
<dbReference type="Gene3D" id="3.90.190.10">
    <property type="entry name" value="Protein tyrosine phosphatase superfamily"/>
    <property type="match status" value="1"/>
</dbReference>
<dbReference type="InterPro" id="IPR016130">
    <property type="entry name" value="Tyr_Pase_AS"/>
</dbReference>
<proteinExistence type="inferred from homology"/>
<comment type="catalytic activity">
    <reaction evidence="18">
        <text>O-phospho-L-tyrosyl-[protein] + H2O = L-tyrosyl-[protein] + phosphate</text>
        <dbReference type="Rhea" id="RHEA:10684"/>
        <dbReference type="Rhea" id="RHEA-COMP:10136"/>
        <dbReference type="Rhea" id="RHEA-COMP:20101"/>
        <dbReference type="ChEBI" id="CHEBI:15377"/>
        <dbReference type="ChEBI" id="CHEBI:43474"/>
        <dbReference type="ChEBI" id="CHEBI:46858"/>
        <dbReference type="ChEBI" id="CHEBI:61978"/>
        <dbReference type="EC" id="3.1.3.48"/>
    </reaction>
    <physiologicalReaction direction="left-to-right" evidence="18">
        <dbReference type="Rhea" id="RHEA:10685"/>
    </physiologicalReaction>
</comment>
<dbReference type="PANTHER" id="PTHR12305:SF81">
    <property type="entry name" value="PHOSPHATIDYLINOSITOL 3,4,5-TRISPHOSPHATE 3-PHOSPHATASE AND DUAL-SPECIFICITY PROTEIN PHOSPHATASE PTEN"/>
    <property type="match status" value="1"/>
</dbReference>
<comment type="catalytic activity">
    <reaction evidence="10">
        <text>1,2-dioctanoyl-sn-glycero-3-phospho-(1D-myo-inositol-3,4,5-trisphosphate) + H2O = 1,2-dioctanoyl-sn-glycero-3-phospho-(1D-myo-inositol-4,5-bisphosphate) + phosphate</text>
        <dbReference type="Rhea" id="RHEA:43552"/>
        <dbReference type="ChEBI" id="CHEBI:15377"/>
        <dbReference type="ChEBI" id="CHEBI:43474"/>
        <dbReference type="ChEBI" id="CHEBI:83416"/>
        <dbReference type="ChEBI" id="CHEBI:83419"/>
    </reaction>
    <physiologicalReaction direction="left-to-right" evidence="10">
        <dbReference type="Rhea" id="RHEA:43553"/>
    </physiologicalReaction>
</comment>
<keyword evidence="24" id="KW-1185">Reference proteome</keyword>
<feature type="compositionally biased region" description="Low complexity" evidence="19">
    <location>
        <begin position="411"/>
        <end position="425"/>
    </location>
</feature>
<evidence type="ECO:0000256" key="7">
    <source>
        <dbReference type="ARBA" id="ARBA00022801"/>
    </source>
</evidence>
<protein>
    <recommendedName>
        <fullName evidence="11">Phosphatidylinositol 3,4,5-trisphosphate 3-phosphatase and dual-specificity protein phosphatase PTEN</fullName>
        <ecNumber evidence="5">3.1.3.16</ecNumber>
        <ecNumber evidence="4">3.1.3.67</ecNumber>
    </recommendedName>
    <alternativeName>
        <fullName evidence="15">Inositol polyphosphate 3-phosphatase</fullName>
    </alternativeName>
</protein>
<feature type="domain" description="C2 tensin-type" evidence="22">
    <location>
        <begin position="206"/>
        <end position="355"/>
    </location>
</feature>
<dbReference type="InterPro" id="IPR003595">
    <property type="entry name" value="Tyr_Pase_cat"/>
</dbReference>
<dbReference type="InterPro" id="IPR014020">
    <property type="entry name" value="Tensin_C2-dom"/>
</dbReference>
<dbReference type="InterPro" id="IPR035892">
    <property type="entry name" value="C2_domain_sf"/>
</dbReference>
<dbReference type="Proteomes" id="UP001470230">
    <property type="component" value="Unassembled WGS sequence"/>
</dbReference>
<feature type="compositionally biased region" description="Acidic residues" evidence="19">
    <location>
        <begin position="499"/>
        <end position="510"/>
    </location>
</feature>
<feature type="domain" description="Tyrosine specific protein phosphatases" evidence="20">
    <location>
        <begin position="101"/>
        <end position="175"/>
    </location>
</feature>
<accession>A0ABR2JRZ5</accession>
<feature type="compositionally biased region" description="Acidic residues" evidence="19">
    <location>
        <begin position="391"/>
        <end position="409"/>
    </location>
</feature>
<feature type="compositionally biased region" description="Low complexity" evidence="19">
    <location>
        <begin position="433"/>
        <end position="449"/>
    </location>
</feature>
<comment type="similarity">
    <text evidence="3">Belongs to the PTEN phosphatase protein family.</text>
</comment>
<dbReference type="Gene3D" id="2.60.40.1110">
    <property type="match status" value="1"/>
</dbReference>
<evidence type="ECO:0000256" key="11">
    <source>
        <dbReference type="ARBA" id="ARBA00034338"/>
    </source>
</evidence>
<evidence type="ECO:0000256" key="2">
    <source>
        <dbReference type="ARBA" id="ARBA00004496"/>
    </source>
</evidence>